<evidence type="ECO:0000256" key="1">
    <source>
        <dbReference type="SAM" id="MobiDB-lite"/>
    </source>
</evidence>
<sequence length="370" mass="39716">MIVVLAGIRAGTHDHAHAEPPAGEPRRRLRADLCGPGQGGPGGGRRVRHRFTDQQVHRRALDRWAPGPPATLAATSPSCCPGAWAACCWSPVAPSACSPPSSASADSARGDRIRRTRRTARLVADGQGHPDLRRHRPAGRRAGAACVRVHAAPGSGRSAAHPPHRDHLRPGRRRRRGEGRTAVTGHRGRRPPAARPRPVRARPDPGPGYAAHPRRGRQPVPAYPGRRVRSRRPAGFTRSAHPNTLTASICCSSRSHAAPDPARTGRVVPAATGVGWAARGVCTHLKRVPLRQSLPAQCEAQGRKGSSYALSRKNFSSPPPLALYWQFTVPPGPVAVVTPLPVTMRRKMLVKVADSKENEPSGWARARNFS</sequence>
<name>A0A1H5HTH6_9ACTN</name>
<feature type="compositionally biased region" description="Low complexity" evidence="1">
    <location>
        <begin position="140"/>
        <end position="153"/>
    </location>
</feature>
<dbReference type="AlphaFoldDB" id="A0A1H5HTH6"/>
<accession>A0A1H5HTH6</accession>
<proteinExistence type="predicted"/>
<feature type="compositionally biased region" description="Basic residues" evidence="1">
    <location>
        <begin position="186"/>
        <end position="200"/>
    </location>
</feature>
<feature type="region of interest" description="Disordered" evidence="1">
    <location>
        <begin position="98"/>
        <end position="229"/>
    </location>
</feature>
<dbReference type="EMBL" id="FNTD01000004">
    <property type="protein sequence ID" value="SEE30578.1"/>
    <property type="molecule type" value="Genomic_DNA"/>
</dbReference>
<feature type="compositionally biased region" description="Low complexity" evidence="1">
    <location>
        <begin position="98"/>
        <end position="107"/>
    </location>
</feature>
<protein>
    <submittedName>
        <fullName evidence="2">Uncharacterized protein</fullName>
    </submittedName>
</protein>
<dbReference type="Proteomes" id="UP000182375">
    <property type="component" value="Unassembled WGS sequence"/>
</dbReference>
<evidence type="ECO:0000313" key="2">
    <source>
        <dbReference type="EMBL" id="SEE30578.1"/>
    </source>
</evidence>
<gene>
    <name evidence="2" type="ORF">SAMN04490357_7606</name>
</gene>
<evidence type="ECO:0000313" key="3">
    <source>
        <dbReference type="Proteomes" id="UP000182375"/>
    </source>
</evidence>
<organism evidence="2 3">
    <name type="scientific">Streptomyces misionensis</name>
    <dbReference type="NCBI Taxonomy" id="67331"/>
    <lineage>
        <taxon>Bacteria</taxon>
        <taxon>Bacillati</taxon>
        <taxon>Actinomycetota</taxon>
        <taxon>Actinomycetes</taxon>
        <taxon>Kitasatosporales</taxon>
        <taxon>Streptomycetaceae</taxon>
        <taxon>Streptomyces</taxon>
    </lineage>
</organism>
<reference evidence="2 3" key="1">
    <citation type="submission" date="2016-10" db="EMBL/GenBank/DDBJ databases">
        <authorList>
            <person name="de Groot N.N."/>
        </authorList>
    </citation>
    <scope>NUCLEOTIDE SEQUENCE [LARGE SCALE GENOMIC DNA]</scope>
    <source>
        <strain evidence="2 3">DSM 40306</strain>
    </source>
</reference>